<dbReference type="AlphaFoldDB" id="A0A1L4CZ24"/>
<keyword evidence="2" id="KW-0472">Membrane</keyword>
<dbReference type="OrthoDB" id="5296605at2"/>
<evidence type="ECO:0000256" key="2">
    <source>
        <dbReference type="SAM" id="Phobius"/>
    </source>
</evidence>
<dbReference type="KEGG" id="saqi:AXG55_04505"/>
<keyword evidence="2" id="KW-0812">Transmembrane</keyword>
<dbReference type="RefSeq" id="WP_148696930.1">
    <property type="nucleotide sequence ID" value="NZ_CP017834.1"/>
</dbReference>
<dbReference type="STRING" id="1915309.AXG55_04505"/>
<feature type="transmembrane region" description="Helical" evidence="2">
    <location>
        <begin position="31"/>
        <end position="49"/>
    </location>
</feature>
<evidence type="ECO:0000313" key="4">
    <source>
        <dbReference type="Proteomes" id="UP000184731"/>
    </source>
</evidence>
<keyword evidence="4" id="KW-1185">Reference proteome</keyword>
<feature type="region of interest" description="Disordered" evidence="1">
    <location>
        <begin position="93"/>
        <end position="113"/>
    </location>
</feature>
<name>A0A1L4CZ24_9BACT</name>
<gene>
    <name evidence="3" type="ORF">AXG55_04505</name>
</gene>
<accession>A0A1L4CZ24</accession>
<protein>
    <submittedName>
        <fullName evidence="3">Uncharacterized protein</fullName>
    </submittedName>
</protein>
<evidence type="ECO:0000313" key="3">
    <source>
        <dbReference type="EMBL" id="APJ03202.1"/>
    </source>
</evidence>
<sequence length="253" mass="28527">MLYQRKKYSSFFLYLCGVLIELQNHKKKLKIFSPFYFIIAFFFNIPILPTHAEGSVAASSLDSAKSSLDSANSAASTAKETSKNISEFSAKAKSFDDDSGGKQPPAVPPKNLVAQKPGSFLERFFGKICSVQINIEKNANSNSAILSELVIIYKPELYSQISLIPIKDWFTFNADAIKTLRTSKDVQIYRFELTPDSNYSKYLIDINSNASGAFLFNRLSNNANAYPIQLNPYKNLKLNFFSLGFDYFQEMEK</sequence>
<keyword evidence="2" id="KW-1133">Transmembrane helix</keyword>
<evidence type="ECO:0000256" key="1">
    <source>
        <dbReference type="SAM" id="MobiDB-lite"/>
    </source>
</evidence>
<reference evidence="3 4" key="1">
    <citation type="submission" date="2016-10" db="EMBL/GenBank/DDBJ databases">
        <title>Silvanigrella aquatica sp. nov., isolated from a freshwater lake located in the Black Forest, Germany, description of Silvanigrellaceae fam. nov., Silvanigrellales ord. nov., reclassification of the order Bdellovibrionales in the class Oligoflexia, reclassification of the families Bacteriovoracaceae and Halobacteriovoraceae in the new order Bacteriovoracales ord. nov., and reclassification of the family Pseudobacteriovoracaceae in the order Oligoflexiales.</title>
        <authorList>
            <person name="Hahn M.W."/>
            <person name="Schmidt J."/>
            <person name="Koll U."/>
            <person name="Rohde M."/>
            <person name="Verbag S."/>
            <person name="Pitt A."/>
            <person name="Nakai R."/>
            <person name="Naganuma T."/>
            <person name="Lang E."/>
        </authorList>
    </citation>
    <scope>NUCLEOTIDE SEQUENCE [LARGE SCALE GENOMIC DNA]</scope>
    <source>
        <strain evidence="3 4">MWH-Nonnen-W8red</strain>
    </source>
</reference>
<dbReference type="Proteomes" id="UP000184731">
    <property type="component" value="Chromosome"/>
</dbReference>
<dbReference type="EMBL" id="CP017834">
    <property type="protein sequence ID" value="APJ03202.1"/>
    <property type="molecule type" value="Genomic_DNA"/>
</dbReference>
<organism evidence="3 4">
    <name type="scientific">Silvanigrella aquatica</name>
    <dbReference type="NCBI Taxonomy" id="1915309"/>
    <lineage>
        <taxon>Bacteria</taxon>
        <taxon>Pseudomonadati</taxon>
        <taxon>Bdellovibrionota</taxon>
        <taxon>Oligoflexia</taxon>
        <taxon>Silvanigrellales</taxon>
        <taxon>Silvanigrellaceae</taxon>
        <taxon>Silvanigrella</taxon>
    </lineage>
</organism>
<proteinExistence type="predicted"/>